<dbReference type="InterPro" id="IPR036291">
    <property type="entry name" value="NAD(P)-bd_dom_sf"/>
</dbReference>
<evidence type="ECO:0000313" key="2">
    <source>
        <dbReference type="Proteomes" id="UP001215533"/>
    </source>
</evidence>
<protein>
    <submittedName>
        <fullName evidence="1">Uncharacterized protein</fullName>
    </submittedName>
</protein>
<dbReference type="Proteomes" id="UP001215533">
    <property type="component" value="Plasmid p1_CACC879"/>
</dbReference>
<reference evidence="1" key="1">
    <citation type="submission" date="2023-02" db="EMBL/GenBank/DDBJ databases">
        <title>Complete genome sequence of Lactobacillus curvatus CACC879 isolated from Pig feces.</title>
        <authorList>
            <person name="Park S."/>
            <person name="Park M.A."/>
            <person name="Kim D.-H."/>
            <person name="Kim Y."/>
        </authorList>
    </citation>
    <scope>NUCLEOTIDE SEQUENCE</scope>
    <source>
        <strain evidence="1">Curvatus</strain>
        <plasmid evidence="1">p1_CACC879</plasmid>
    </source>
</reference>
<evidence type="ECO:0000313" key="1">
    <source>
        <dbReference type="EMBL" id="WDC92790.1"/>
    </source>
</evidence>
<proteinExistence type="predicted"/>
<organism evidence="1 2">
    <name type="scientific">Latilactobacillus curvatus</name>
    <name type="common">Lactobacillus curvatus</name>
    <dbReference type="NCBI Taxonomy" id="28038"/>
    <lineage>
        <taxon>Bacteria</taxon>
        <taxon>Bacillati</taxon>
        <taxon>Bacillota</taxon>
        <taxon>Bacilli</taxon>
        <taxon>Lactobacillales</taxon>
        <taxon>Lactobacillaceae</taxon>
        <taxon>Latilactobacillus</taxon>
    </lineage>
</organism>
<dbReference type="EMBL" id="CP117684">
    <property type="protein sequence ID" value="WDC92790.1"/>
    <property type="molecule type" value="Genomic_DNA"/>
</dbReference>
<gene>
    <name evidence="1" type="ORF">PSR33_09505</name>
</gene>
<geneLocation type="plasmid" evidence="1 2">
    <name>p1_CACC879</name>
</geneLocation>
<dbReference type="Gene3D" id="3.40.50.720">
    <property type="entry name" value="NAD(P)-binding Rossmann-like Domain"/>
    <property type="match status" value="1"/>
</dbReference>
<keyword evidence="1" id="KW-0614">Plasmid</keyword>
<sequence>MIVKGTGSPVGLLIIQLAKRLDAHVIEIASDRYANLIATLGVG</sequence>
<name>A0AAJ5RGE7_LATCU</name>
<dbReference type="SUPFAM" id="SSF51735">
    <property type="entry name" value="NAD(P)-binding Rossmann-fold domains"/>
    <property type="match status" value="1"/>
</dbReference>
<dbReference type="AlphaFoldDB" id="A0AAJ5RGE7"/>
<accession>A0AAJ5RGE7</accession>